<dbReference type="EMBL" id="ML996334">
    <property type="protein sequence ID" value="KAF2727400.1"/>
    <property type="molecule type" value="Genomic_DNA"/>
</dbReference>
<evidence type="ECO:0000313" key="1">
    <source>
        <dbReference type="EMBL" id="KAF2727400.1"/>
    </source>
</evidence>
<dbReference type="PANTHER" id="PTHR38790">
    <property type="entry name" value="2EXR DOMAIN-CONTAINING PROTEIN-RELATED"/>
    <property type="match status" value="1"/>
</dbReference>
<name>A0A9P4QJE2_9PLEO</name>
<dbReference type="AlphaFoldDB" id="A0A9P4QJE2"/>
<dbReference type="Proteomes" id="UP000799444">
    <property type="component" value="Unassembled WGS sequence"/>
</dbReference>
<accession>A0A9P4QJE2</accession>
<sequence>MASRTPLAIDGNDDAVHAQTQSPLFSAIPAEIRNEIFDLALREYQDPEKPYNRYTYYTRPGSFAQTRVDFALLQTCKRIFKETMPIPLKNLEARFYLGIHSERVPPDYAYQREYPDEAGFQICSKKRKQELSSKQWAAIQHINITAQLIALRESCIRQLFADRSGLAPKVVTITIRYTDWWYWENNHPLNLSGVHMRGISFPNSVERIVMQLETREGKRKELEQVIADLFARPEVNKYSVTDGRDLMLSEEIGVKEWQWDGPTVFAKAAKRRSNKYPHHPEGLEMRYIVKELTWI</sequence>
<organism evidence="1 2">
    <name type="scientific">Polyplosphaeria fusca</name>
    <dbReference type="NCBI Taxonomy" id="682080"/>
    <lineage>
        <taxon>Eukaryota</taxon>
        <taxon>Fungi</taxon>
        <taxon>Dikarya</taxon>
        <taxon>Ascomycota</taxon>
        <taxon>Pezizomycotina</taxon>
        <taxon>Dothideomycetes</taxon>
        <taxon>Pleosporomycetidae</taxon>
        <taxon>Pleosporales</taxon>
        <taxon>Tetraplosphaeriaceae</taxon>
        <taxon>Polyplosphaeria</taxon>
    </lineage>
</organism>
<evidence type="ECO:0000313" key="2">
    <source>
        <dbReference type="Proteomes" id="UP000799444"/>
    </source>
</evidence>
<gene>
    <name evidence="1" type="ORF">EJ04DRAFT_517272</name>
</gene>
<dbReference type="OrthoDB" id="288942at2759"/>
<proteinExistence type="predicted"/>
<keyword evidence="2" id="KW-1185">Reference proteome</keyword>
<protein>
    <submittedName>
        <fullName evidence="1">Uncharacterized protein</fullName>
    </submittedName>
</protein>
<comment type="caution">
    <text evidence="1">The sequence shown here is derived from an EMBL/GenBank/DDBJ whole genome shotgun (WGS) entry which is preliminary data.</text>
</comment>
<reference evidence="1" key="1">
    <citation type="journal article" date="2020" name="Stud. Mycol.">
        <title>101 Dothideomycetes genomes: a test case for predicting lifestyles and emergence of pathogens.</title>
        <authorList>
            <person name="Haridas S."/>
            <person name="Albert R."/>
            <person name="Binder M."/>
            <person name="Bloem J."/>
            <person name="Labutti K."/>
            <person name="Salamov A."/>
            <person name="Andreopoulos B."/>
            <person name="Baker S."/>
            <person name="Barry K."/>
            <person name="Bills G."/>
            <person name="Bluhm B."/>
            <person name="Cannon C."/>
            <person name="Castanera R."/>
            <person name="Culley D."/>
            <person name="Daum C."/>
            <person name="Ezra D."/>
            <person name="Gonzalez J."/>
            <person name="Henrissat B."/>
            <person name="Kuo A."/>
            <person name="Liang C."/>
            <person name="Lipzen A."/>
            <person name="Lutzoni F."/>
            <person name="Magnuson J."/>
            <person name="Mondo S."/>
            <person name="Nolan M."/>
            <person name="Ohm R."/>
            <person name="Pangilinan J."/>
            <person name="Park H.-J."/>
            <person name="Ramirez L."/>
            <person name="Alfaro M."/>
            <person name="Sun H."/>
            <person name="Tritt A."/>
            <person name="Yoshinaga Y."/>
            <person name="Zwiers L.-H."/>
            <person name="Turgeon B."/>
            <person name="Goodwin S."/>
            <person name="Spatafora J."/>
            <person name="Crous P."/>
            <person name="Grigoriev I."/>
        </authorList>
    </citation>
    <scope>NUCLEOTIDE SEQUENCE</scope>
    <source>
        <strain evidence="1">CBS 125425</strain>
    </source>
</reference>
<dbReference type="PANTHER" id="PTHR38790:SF4">
    <property type="entry name" value="2EXR DOMAIN-CONTAINING PROTEIN"/>
    <property type="match status" value="1"/>
</dbReference>